<feature type="compositionally biased region" description="Low complexity" evidence="1">
    <location>
        <begin position="40"/>
        <end position="53"/>
    </location>
</feature>
<dbReference type="AlphaFoldDB" id="A0AA88RMK4"/>
<keyword evidence="3" id="KW-1185">Reference proteome</keyword>
<accession>A0AA88RMK4</accession>
<proteinExistence type="predicted"/>
<name>A0AA88RMK4_9ASTE</name>
<gene>
    <name evidence="2" type="ORF">RJ640_002209</name>
</gene>
<feature type="compositionally biased region" description="Basic and acidic residues" evidence="1">
    <location>
        <begin position="1"/>
        <end position="12"/>
    </location>
</feature>
<evidence type="ECO:0000313" key="2">
    <source>
        <dbReference type="EMBL" id="KAK2976810.1"/>
    </source>
</evidence>
<sequence length="110" mass="11582">MEAARENEHDLSTPKCKGATDGNKGAEDNDNGDRGGGGTTTNSGRGNSHGNNAGVCHHSWVMDACICSSVRPFVSGTSFATNRKLEPQIVANMKNTPAVVCNKCRYIANV</sequence>
<feature type="compositionally biased region" description="Basic and acidic residues" evidence="1">
    <location>
        <begin position="24"/>
        <end position="33"/>
    </location>
</feature>
<feature type="region of interest" description="Disordered" evidence="1">
    <location>
        <begin position="1"/>
        <end position="53"/>
    </location>
</feature>
<reference evidence="2" key="1">
    <citation type="submission" date="2022-12" db="EMBL/GenBank/DDBJ databases">
        <title>Draft genome assemblies for two species of Escallonia (Escalloniales).</title>
        <authorList>
            <person name="Chanderbali A."/>
            <person name="Dervinis C."/>
            <person name="Anghel I."/>
            <person name="Soltis D."/>
            <person name="Soltis P."/>
            <person name="Zapata F."/>
        </authorList>
    </citation>
    <scope>NUCLEOTIDE SEQUENCE</scope>
    <source>
        <strain evidence="2">UCBG92.1500</strain>
        <tissue evidence="2">Leaf</tissue>
    </source>
</reference>
<organism evidence="2 3">
    <name type="scientific">Escallonia rubra</name>
    <dbReference type="NCBI Taxonomy" id="112253"/>
    <lineage>
        <taxon>Eukaryota</taxon>
        <taxon>Viridiplantae</taxon>
        <taxon>Streptophyta</taxon>
        <taxon>Embryophyta</taxon>
        <taxon>Tracheophyta</taxon>
        <taxon>Spermatophyta</taxon>
        <taxon>Magnoliopsida</taxon>
        <taxon>eudicotyledons</taxon>
        <taxon>Gunneridae</taxon>
        <taxon>Pentapetalae</taxon>
        <taxon>asterids</taxon>
        <taxon>campanulids</taxon>
        <taxon>Escalloniales</taxon>
        <taxon>Escalloniaceae</taxon>
        <taxon>Escallonia</taxon>
    </lineage>
</organism>
<evidence type="ECO:0000313" key="3">
    <source>
        <dbReference type="Proteomes" id="UP001187471"/>
    </source>
</evidence>
<dbReference type="EMBL" id="JAVXUO010002036">
    <property type="protein sequence ID" value="KAK2976810.1"/>
    <property type="molecule type" value="Genomic_DNA"/>
</dbReference>
<evidence type="ECO:0000256" key="1">
    <source>
        <dbReference type="SAM" id="MobiDB-lite"/>
    </source>
</evidence>
<comment type="caution">
    <text evidence="2">The sequence shown here is derived from an EMBL/GenBank/DDBJ whole genome shotgun (WGS) entry which is preliminary data.</text>
</comment>
<dbReference type="Proteomes" id="UP001187471">
    <property type="component" value="Unassembled WGS sequence"/>
</dbReference>
<protein>
    <submittedName>
        <fullName evidence="2">Uncharacterized protein</fullName>
    </submittedName>
</protein>